<evidence type="ECO:0000313" key="3">
    <source>
        <dbReference type="Proteomes" id="UP000694380"/>
    </source>
</evidence>
<dbReference type="SUPFAM" id="SSF56112">
    <property type="entry name" value="Protein kinase-like (PK-like)"/>
    <property type="match status" value="1"/>
</dbReference>
<dbReference type="GO" id="GO:0007519">
    <property type="term" value="P:skeletal muscle tissue development"/>
    <property type="evidence" value="ECO:0007669"/>
    <property type="project" value="Ensembl"/>
</dbReference>
<gene>
    <name evidence="2" type="primary">VRK3</name>
</gene>
<feature type="compositionally biased region" description="Low complexity" evidence="1">
    <location>
        <begin position="25"/>
        <end position="43"/>
    </location>
</feature>
<dbReference type="OrthoDB" id="2687620at2759"/>
<dbReference type="PROSITE" id="PS00109">
    <property type="entry name" value="PROTEIN_KINASE_TYR"/>
    <property type="match status" value="1"/>
</dbReference>
<dbReference type="InterPro" id="IPR000719">
    <property type="entry name" value="Prot_kinase_dom"/>
</dbReference>
<dbReference type="GO" id="GO:0005654">
    <property type="term" value="C:nucleoplasm"/>
    <property type="evidence" value="ECO:0007669"/>
    <property type="project" value="Ensembl"/>
</dbReference>
<reference evidence="2" key="2">
    <citation type="submission" date="2025-08" db="UniProtKB">
        <authorList>
            <consortium name="Ensembl"/>
        </authorList>
    </citation>
    <scope>IDENTIFICATION</scope>
</reference>
<keyword evidence="3" id="KW-1185">Reference proteome</keyword>
<protein>
    <submittedName>
        <fullName evidence="2">VRK serine/threonine kinase 3</fullName>
    </submittedName>
</protein>
<dbReference type="Pfam" id="PF00069">
    <property type="entry name" value="Pkinase"/>
    <property type="match status" value="1"/>
</dbReference>
<evidence type="ECO:0000256" key="1">
    <source>
        <dbReference type="SAM" id="MobiDB-lite"/>
    </source>
</evidence>
<proteinExistence type="predicted"/>
<dbReference type="InterPro" id="IPR008266">
    <property type="entry name" value="Tyr_kinase_AS"/>
</dbReference>
<accession>A0A8C3EZG0</accession>
<reference evidence="2" key="1">
    <citation type="journal article" date="2015" name="Genome Biol. Evol.">
        <title>Physical Mapping and Refinement of the Painted Turtle Genome (Chrysemys picta) Inform Amniote Genome Evolution and Challenge Turtle-Bird Chromosomal Conservation.</title>
        <authorList>
            <person name="Badenhorst D."/>
            <person name="Hillier L.W."/>
            <person name="Literman R."/>
            <person name="Montiel E.E."/>
            <person name="Radhakrishnan S."/>
            <person name="Shen Y."/>
            <person name="Minx P."/>
            <person name="Janes D.E."/>
            <person name="Warren W.C."/>
            <person name="Edwards S.V."/>
            <person name="Valenzuela N."/>
        </authorList>
    </citation>
    <scope>NUCLEOTIDE SEQUENCE [LARGE SCALE GENOMIC DNA]</scope>
</reference>
<dbReference type="PANTHER" id="PTHR11909">
    <property type="entry name" value="CASEIN KINASE-RELATED"/>
    <property type="match status" value="1"/>
</dbReference>
<dbReference type="GeneTree" id="ENSGT00940000158111"/>
<evidence type="ECO:0000313" key="2">
    <source>
        <dbReference type="Ensembl" id="ENSCPBP00000000820.1"/>
    </source>
</evidence>
<dbReference type="GO" id="GO:0004672">
    <property type="term" value="F:protein kinase activity"/>
    <property type="evidence" value="ECO:0007669"/>
    <property type="project" value="InterPro"/>
</dbReference>
<dbReference type="GO" id="GO:0005524">
    <property type="term" value="F:ATP binding"/>
    <property type="evidence" value="ECO:0007669"/>
    <property type="project" value="InterPro"/>
</dbReference>
<name>A0A8C3EZG0_CHRPI</name>
<dbReference type="Ensembl" id="ENSCPBT00000001021.1">
    <property type="protein sequence ID" value="ENSCPBP00000000820.1"/>
    <property type="gene ID" value="ENSCPBG00000000679.1"/>
</dbReference>
<dbReference type="InterPro" id="IPR011009">
    <property type="entry name" value="Kinase-like_dom_sf"/>
</dbReference>
<feature type="region of interest" description="Disordered" evidence="1">
    <location>
        <begin position="1"/>
        <end position="50"/>
    </location>
</feature>
<dbReference type="GO" id="GO:0019903">
    <property type="term" value="F:protein phosphatase binding"/>
    <property type="evidence" value="ECO:0007669"/>
    <property type="project" value="Ensembl"/>
</dbReference>
<dbReference type="Gene3D" id="1.10.510.10">
    <property type="entry name" value="Transferase(Phosphotransferase) domain 1"/>
    <property type="match status" value="1"/>
</dbReference>
<dbReference type="AlphaFoldDB" id="A0A8C3EZG0"/>
<reference evidence="2" key="3">
    <citation type="submission" date="2025-09" db="UniProtKB">
        <authorList>
            <consortium name="Ensembl"/>
        </authorList>
    </citation>
    <scope>IDENTIFICATION</scope>
</reference>
<organism evidence="2 3">
    <name type="scientific">Chrysemys picta bellii</name>
    <name type="common">Western painted turtle</name>
    <name type="synonym">Emys bellii</name>
    <dbReference type="NCBI Taxonomy" id="8478"/>
    <lineage>
        <taxon>Eukaryota</taxon>
        <taxon>Metazoa</taxon>
        <taxon>Chordata</taxon>
        <taxon>Craniata</taxon>
        <taxon>Vertebrata</taxon>
        <taxon>Euteleostomi</taxon>
        <taxon>Archelosauria</taxon>
        <taxon>Testudinata</taxon>
        <taxon>Testudines</taxon>
        <taxon>Cryptodira</taxon>
        <taxon>Durocryptodira</taxon>
        <taxon>Testudinoidea</taxon>
        <taxon>Emydidae</taxon>
        <taxon>Chrysemys</taxon>
    </lineage>
</organism>
<dbReference type="Proteomes" id="UP000694380">
    <property type="component" value="Chromosome 2"/>
</dbReference>
<dbReference type="InterPro" id="IPR050235">
    <property type="entry name" value="CK1_Ser-Thr_kinase"/>
</dbReference>
<feature type="region of interest" description="Disordered" evidence="1">
    <location>
        <begin position="128"/>
        <end position="178"/>
    </location>
</feature>
<dbReference type="OMA" id="VMTLEYE"/>
<sequence length="493" mass="55073">MGRRGRGGRRLPLPAERAGARRRAIPAALPSPAAAARRGVSRPGRPRREASCRARKRAAHGMINFCPQCGQKVETAFHFCPVCGNKLPKEEDDEEPMQLTPDASLSSLKALRQNEPLPAERKTVEWISSEKIPASTSTEEEAWSPQAASPSTKVASKAKFSPRSPRRPKSTSVAPLSEGKILTDQNSKQWKLGKLLNQSEYGLMYEAQSASGACPQKQRYFLKLDAKDGRIYNEQIFLQRAAKKITVDKWKRMHSVPLLGIPNCIGFGLHESNYRFLVFPELGRTVQSILDNATNLLTEKPVFQIAIRVLDSLEYIHGNEYVHGDVTAENIYVNPNDLAEVTLAGYCFAFRYCPGGKHVAQREGSRTPHEGTIEFISLDGHRGAGPSRRSDLQSLGYCMVKWLCGFLPWTDELADVHKVMEQKERYKTDVVGLLRLCFGRKPTPDALHNYLQQAMALAFEEEPDYEALRKLLGKPLEMRKASAYDSVDLKAVP</sequence>
<dbReference type="SMART" id="SM00220">
    <property type="entry name" value="S_TKc"/>
    <property type="match status" value="1"/>
</dbReference>
<dbReference type="PROSITE" id="PS50011">
    <property type="entry name" value="PROTEIN_KINASE_DOM"/>
    <property type="match status" value="1"/>
</dbReference>